<dbReference type="SFLD" id="SFLDS00003">
    <property type="entry name" value="Haloacid_Dehalogenase"/>
    <property type="match status" value="1"/>
</dbReference>
<dbReference type="Proteomes" id="UP000077280">
    <property type="component" value="Unassembled WGS sequence"/>
</dbReference>
<gene>
    <name evidence="2" type="ORF">A7K95_02555</name>
    <name evidence="1" type="ORF">GA842_01910</name>
</gene>
<reference evidence="1" key="2">
    <citation type="submission" date="2019-10" db="EMBL/GenBank/DDBJ databases">
        <title>Malate fermentation in French cider.</title>
        <authorList>
            <person name="Cousin F.J."/>
            <person name="Medina Fernandez S."/>
            <person name="Misery B."/>
            <person name="Laplace J.-M."/>
            <person name="Cretenet M."/>
        </authorList>
    </citation>
    <scope>NUCLEOTIDE SEQUENCE</scope>
    <source>
        <strain evidence="1">UCMA15901</strain>
    </source>
</reference>
<proteinExistence type="predicted"/>
<dbReference type="GeneID" id="93383043"/>
<protein>
    <submittedName>
        <fullName evidence="1">HAD-IA family hydrolase</fullName>
    </submittedName>
</protein>
<dbReference type="SUPFAM" id="SSF56784">
    <property type="entry name" value="HAD-like"/>
    <property type="match status" value="1"/>
</dbReference>
<evidence type="ECO:0000313" key="1">
    <source>
        <dbReference type="EMBL" id="MDV7693651.1"/>
    </source>
</evidence>
<dbReference type="NCBIfam" id="TIGR01549">
    <property type="entry name" value="HAD-SF-IA-v1"/>
    <property type="match status" value="1"/>
</dbReference>
<dbReference type="PANTHER" id="PTHR43434:SF25">
    <property type="entry name" value="PHOSPHOGLYCOLATE PHOSPHATASE"/>
    <property type="match status" value="1"/>
</dbReference>
<dbReference type="GO" id="GO:0008967">
    <property type="term" value="F:phosphoglycolate phosphatase activity"/>
    <property type="evidence" value="ECO:0007669"/>
    <property type="project" value="TreeGrafter"/>
</dbReference>
<keyword evidence="3" id="KW-1185">Reference proteome</keyword>
<dbReference type="Gene3D" id="1.10.150.240">
    <property type="entry name" value="Putative phosphatase, domain 2"/>
    <property type="match status" value="1"/>
</dbReference>
<evidence type="ECO:0000313" key="3">
    <source>
        <dbReference type="Proteomes" id="UP000077280"/>
    </source>
</evidence>
<dbReference type="GO" id="GO:0005829">
    <property type="term" value="C:cytosol"/>
    <property type="evidence" value="ECO:0007669"/>
    <property type="project" value="TreeGrafter"/>
</dbReference>
<dbReference type="InterPro" id="IPR041492">
    <property type="entry name" value="HAD_2"/>
</dbReference>
<organism evidence="1 4">
    <name type="scientific">Pediococcus parvulus</name>
    <dbReference type="NCBI Taxonomy" id="54062"/>
    <lineage>
        <taxon>Bacteria</taxon>
        <taxon>Bacillati</taxon>
        <taxon>Bacillota</taxon>
        <taxon>Bacilli</taxon>
        <taxon>Lactobacillales</taxon>
        <taxon>Lactobacillaceae</taxon>
        <taxon>Pediococcus</taxon>
    </lineage>
</organism>
<evidence type="ECO:0000313" key="4">
    <source>
        <dbReference type="Proteomes" id="UP001275867"/>
    </source>
</evidence>
<dbReference type="Gene3D" id="3.40.50.1000">
    <property type="entry name" value="HAD superfamily/HAD-like"/>
    <property type="match status" value="1"/>
</dbReference>
<dbReference type="GO" id="GO:0006281">
    <property type="term" value="P:DNA repair"/>
    <property type="evidence" value="ECO:0007669"/>
    <property type="project" value="TreeGrafter"/>
</dbReference>
<dbReference type="AlphaFoldDB" id="A0AAP5WCT7"/>
<evidence type="ECO:0000313" key="2">
    <source>
        <dbReference type="EMBL" id="OAD64913.1"/>
    </source>
</evidence>
<keyword evidence="1" id="KW-0378">Hydrolase</keyword>
<dbReference type="SFLD" id="SFLDG01129">
    <property type="entry name" value="C1.5:_HAD__Beta-PGM__Phosphata"/>
    <property type="match status" value="1"/>
</dbReference>
<reference evidence="2 3" key="1">
    <citation type="submission" date="2016-05" db="EMBL/GenBank/DDBJ databases">
        <title>Draft genome sequence of Pediococcus parvulus 2.6, a probiotic beta-glucan producer strain.</title>
        <authorList>
            <person name="Mohedano M.L."/>
            <person name="Perez-Ramos A."/>
            <person name="Duenas M.T."/>
            <person name="Lamontanara A."/>
            <person name="Orru L."/>
            <person name="Spano G."/>
            <person name="Capozzi V."/>
            <person name="Lopez P."/>
        </authorList>
    </citation>
    <scope>NUCLEOTIDE SEQUENCE [LARGE SCALE GENOMIC DNA]</scope>
    <source>
        <strain evidence="2 3">2.6</strain>
    </source>
</reference>
<sequence length="207" mass="23328">MDLFWDFDGTLFDTYPIMVESFEAALTANQVLHTTAVDLYQAMRRGSLGKTLAKYAHKNGLDLANLKQDYAKYESEILGRAIPFSNAYEVCQKNVLWNGRNFLLTHRDDQAKKLLAMHGFGELFTGYVTGANQFPRKPNPASLNYLIKQFKVNKKTAIMIGDRNLDILAAHNAGIKGILFDPDHTIQVTSSPEKQIKDLAELLVIFN</sequence>
<accession>A0AAP5WCT7</accession>
<dbReference type="InterPro" id="IPR023198">
    <property type="entry name" value="PGP-like_dom2"/>
</dbReference>
<dbReference type="InterPro" id="IPR023214">
    <property type="entry name" value="HAD_sf"/>
</dbReference>
<dbReference type="InterPro" id="IPR036412">
    <property type="entry name" value="HAD-like_sf"/>
</dbReference>
<name>A0AAP5WCT7_9LACO</name>
<dbReference type="Pfam" id="PF13419">
    <property type="entry name" value="HAD_2"/>
    <property type="match status" value="1"/>
</dbReference>
<dbReference type="RefSeq" id="WP_068804919.1">
    <property type="nucleotide sequence ID" value="NZ_CP158977.1"/>
</dbReference>
<comment type="caution">
    <text evidence="1">The sequence shown here is derived from an EMBL/GenBank/DDBJ whole genome shotgun (WGS) entry which is preliminary data.</text>
</comment>
<dbReference type="PANTHER" id="PTHR43434">
    <property type="entry name" value="PHOSPHOGLYCOLATE PHOSPHATASE"/>
    <property type="match status" value="1"/>
</dbReference>
<dbReference type="InterPro" id="IPR050155">
    <property type="entry name" value="HAD-like_hydrolase_sf"/>
</dbReference>
<dbReference type="EMBL" id="WERX01000004">
    <property type="protein sequence ID" value="MDV7693651.1"/>
    <property type="molecule type" value="Genomic_DNA"/>
</dbReference>
<dbReference type="InterPro" id="IPR006439">
    <property type="entry name" value="HAD-SF_hydro_IA"/>
</dbReference>
<dbReference type="Proteomes" id="UP001275867">
    <property type="component" value="Unassembled WGS sequence"/>
</dbReference>
<dbReference type="EMBL" id="LXND01000020">
    <property type="protein sequence ID" value="OAD64913.1"/>
    <property type="molecule type" value="Genomic_DNA"/>
</dbReference>